<gene>
    <name evidence="1" type="ORF">UBAL3_48660050</name>
</gene>
<accession>C6HUA3</accession>
<evidence type="ECO:0000313" key="2">
    <source>
        <dbReference type="Proteomes" id="UP000009374"/>
    </source>
</evidence>
<dbReference type="AlphaFoldDB" id="C6HUA3"/>
<evidence type="ECO:0008006" key="3">
    <source>
        <dbReference type="Google" id="ProtNLM"/>
    </source>
</evidence>
<name>C6HUA3_9BACT</name>
<reference evidence="1 2" key="1">
    <citation type="journal article" date="2009" name="Appl. Environ. Microbiol.">
        <title>Community genomic and proteomic analyses of chemoautotrophic iron-oxidizing "Leptospirillum rubarum" (Group II) and "Leptospirillum ferrodiazotrophum" (Group III) bacteria in acid mine drainage biofilms.</title>
        <authorList>
            <person name="Goltsman D.S."/>
            <person name="Denef V.J."/>
            <person name="Singer S.W."/>
            <person name="VerBerkmoes N.C."/>
            <person name="Lefsrud M."/>
            <person name="Mueller R.S."/>
            <person name="Dick G.J."/>
            <person name="Sun C.L."/>
            <person name="Wheeler K.E."/>
            <person name="Zemla A."/>
            <person name="Baker B.J."/>
            <person name="Hauser L."/>
            <person name="Land M."/>
            <person name="Shah M.B."/>
            <person name="Thelen M.P."/>
            <person name="Hettich R.L."/>
            <person name="Banfield J.F."/>
        </authorList>
    </citation>
    <scope>NUCLEOTIDE SEQUENCE [LARGE SCALE GENOMIC DNA]</scope>
</reference>
<evidence type="ECO:0000313" key="1">
    <source>
        <dbReference type="EMBL" id="EES53836.1"/>
    </source>
</evidence>
<keyword evidence="2" id="KW-1185">Reference proteome</keyword>
<dbReference type="EMBL" id="GG693853">
    <property type="protein sequence ID" value="EES53836.1"/>
    <property type="molecule type" value="Genomic_DNA"/>
</dbReference>
<protein>
    <recommendedName>
        <fullName evidence="3">Transcriptional initiation protein Tat</fullName>
    </recommendedName>
</protein>
<proteinExistence type="predicted"/>
<dbReference type="Proteomes" id="UP000009374">
    <property type="component" value="Unassembled WGS sequence"/>
</dbReference>
<organism evidence="1 2">
    <name type="scientific">Leptospirillum ferrodiazotrophum</name>
    <dbReference type="NCBI Taxonomy" id="412449"/>
    <lineage>
        <taxon>Bacteria</taxon>
        <taxon>Pseudomonadati</taxon>
        <taxon>Nitrospirota</taxon>
        <taxon>Nitrospiria</taxon>
        <taxon>Nitrospirales</taxon>
        <taxon>Nitrospiraceae</taxon>
        <taxon>Leptospirillum</taxon>
    </lineage>
</organism>
<sequence length="267" mass="29303">MSRSMSRREMLGMLAMMGTAGVALGLGGGKVPLASASEHLDLQPRGDHHLHALLSALARAKRRRDYRSLTMISLHQDEWDHEALALLLHYHAKPKQVWDNTIFGSPWLNLMRNSLNAQVYSFGKKDALVLSATHGTAHLGLFDDTMWEKYRLYKKAGVKSKTNPLIRLSPASTKPLSALNDPHGVLSPEDNNIPVLQARGVVFLACHNMIWELSGALKKEGTNPDHKTHGEIAAELTNHLIPGVVLTPGIVGTLPLLVEAGYQYAHA</sequence>
<dbReference type="InterPro" id="IPR006311">
    <property type="entry name" value="TAT_signal"/>
</dbReference>
<dbReference type="PROSITE" id="PS51318">
    <property type="entry name" value="TAT"/>
    <property type="match status" value="1"/>
</dbReference>